<dbReference type="SUPFAM" id="SSF54523">
    <property type="entry name" value="Pili subunits"/>
    <property type="match status" value="1"/>
</dbReference>
<feature type="transmembrane region" description="Helical" evidence="2">
    <location>
        <begin position="12"/>
        <end position="33"/>
    </location>
</feature>
<accession>A0ABU4JX57</accession>
<reference evidence="3 4" key="1">
    <citation type="submission" date="2023-04" db="EMBL/GenBank/DDBJ databases">
        <title>Clostridium tannerae sp. nov., isolated from the fecal material of an alpaca.</title>
        <authorList>
            <person name="Miller S."/>
            <person name="Hendry M."/>
            <person name="King J."/>
            <person name="Sankaranarayanan K."/>
            <person name="Lawson P.A."/>
        </authorList>
    </citation>
    <scope>NUCLEOTIDE SEQUENCE [LARGE SCALE GENOMIC DNA]</scope>
    <source>
        <strain evidence="3 4">A1-XYC3</strain>
    </source>
</reference>
<dbReference type="InterPro" id="IPR012902">
    <property type="entry name" value="N_methyl_site"/>
</dbReference>
<evidence type="ECO:0000313" key="4">
    <source>
        <dbReference type="Proteomes" id="UP001281656"/>
    </source>
</evidence>
<protein>
    <submittedName>
        <fullName evidence="3">Prepilin-type N-terminal cleavage/methylation domain-containing protein</fullName>
    </submittedName>
</protein>
<keyword evidence="4" id="KW-1185">Reference proteome</keyword>
<dbReference type="PANTHER" id="PTHR30093">
    <property type="entry name" value="GENERAL SECRETION PATHWAY PROTEIN G"/>
    <property type="match status" value="1"/>
</dbReference>
<keyword evidence="2" id="KW-0812">Transmembrane</keyword>
<dbReference type="Pfam" id="PF22434">
    <property type="entry name" value="PilW_C"/>
    <property type="match status" value="1"/>
</dbReference>
<dbReference type="PRINTS" id="PR00813">
    <property type="entry name" value="BCTERIALGSPG"/>
</dbReference>
<evidence type="ECO:0000256" key="1">
    <source>
        <dbReference type="ARBA" id="ARBA00022481"/>
    </source>
</evidence>
<comment type="caution">
    <text evidence="3">The sequence shown here is derived from an EMBL/GenBank/DDBJ whole genome shotgun (WGS) entry which is preliminary data.</text>
</comment>
<dbReference type="EMBL" id="JARUJP010000027">
    <property type="protein sequence ID" value="MDW8802735.1"/>
    <property type="molecule type" value="Genomic_DNA"/>
</dbReference>
<dbReference type="RefSeq" id="WP_318799009.1">
    <property type="nucleotide sequence ID" value="NZ_JARUJP010000027.1"/>
</dbReference>
<gene>
    <name evidence="3" type="ORF">P8V03_16435</name>
</gene>
<evidence type="ECO:0000256" key="2">
    <source>
        <dbReference type="SAM" id="Phobius"/>
    </source>
</evidence>
<organism evidence="3 4">
    <name type="scientific">Clostridium tanneri</name>
    <dbReference type="NCBI Taxonomy" id="3037988"/>
    <lineage>
        <taxon>Bacteria</taxon>
        <taxon>Bacillati</taxon>
        <taxon>Bacillota</taxon>
        <taxon>Clostridia</taxon>
        <taxon>Eubacteriales</taxon>
        <taxon>Clostridiaceae</taxon>
        <taxon>Clostridium</taxon>
    </lineage>
</organism>
<dbReference type="PROSITE" id="PS00409">
    <property type="entry name" value="PROKAR_NTER_METHYL"/>
    <property type="match status" value="1"/>
</dbReference>
<name>A0ABU4JX57_9CLOT</name>
<dbReference type="NCBIfam" id="TIGR02532">
    <property type="entry name" value="IV_pilin_GFxxxE"/>
    <property type="match status" value="1"/>
</dbReference>
<keyword evidence="2" id="KW-0472">Membrane</keyword>
<evidence type="ECO:0000313" key="3">
    <source>
        <dbReference type="EMBL" id="MDW8802735.1"/>
    </source>
</evidence>
<proteinExistence type="predicted"/>
<dbReference type="Pfam" id="PF07963">
    <property type="entry name" value="N_methyl"/>
    <property type="match status" value="1"/>
</dbReference>
<dbReference type="InterPro" id="IPR045584">
    <property type="entry name" value="Pilin-like"/>
</dbReference>
<keyword evidence="1" id="KW-0488">Methylation</keyword>
<sequence length="202" mass="21992">MRFKHKKGFTLVELLVVIAIIAILAAVVAPNAFKAIEKSKVSRLVGDCKAVEAATLHYYGDTGQWPRIIGTGQTNKETYLKAPSESGITGVNGWNGPYLERWPKNPFNSGGEESEFNYQLDYRKIGSNNNNLVLEISLNGVSNSKGIADMLDKTIDNTDGASKGKIQWQGSNTSWVTWTIVENAENVKRGTGAGSNMAEGHD</sequence>
<dbReference type="InterPro" id="IPR000983">
    <property type="entry name" value="Bac_GSPG_pilin"/>
</dbReference>
<dbReference type="Proteomes" id="UP001281656">
    <property type="component" value="Unassembled WGS sequence"/>
</dbReference>
<keyword evidence="2" id="KW-1133">Transmembrane helix</keyword>
<dbReference type="Gene3D" id="3.30.700.10">
    <property type="entry name" value="Glycoprotein, Type 4 Pilin"/>
    <property type="match status" value="1"/>
</dbReference>